<reference evidence="1 2" key="1">
    <citation type="journal article" date="2019" name="Sci. Rep.">
        <title>Orb-weaving spider Araneus ventricosus genome elucidates the spidroin gene catalogue.</title>
        <authorList>
            <person name="Kono N."/>
            <person name="Nakamura H."/>
            <person name="Ohtoshi R."/>
            <person name="Moran D.A.P."/>
            <person name="Shinohara A."/>
            <person name="Yoshida Y."/>
            <person name="Fujiwara M."/>
            <person name="Mori M."/>
            <person name="Tomita M."/>
            <person name="Arakawa K."/>
        </authorList>
    </citation>
    <scope>NUCLEOTIDE SEQUENCE [LARGE SCALE GENOMIC DNA]</scope>
</reference>
<protein>
    <submittedName>
        <fullName evidence="1">Uncharacterized protein</fullName>
    </submittedName>
</protein>
<name>A0A4Y2FLU8_ARAVE</name>
<evidence type="ECO:0000313" key="2">
    <source>
        <dbReference type="Proteomes" id="UP000499080"/>
    </source>
</evidence>
<gene>
    <name evidence="1" type="ORF">AVEN_147177_1</name>
</gene>
<dbReference type="Proteomes" id="UP000499080">
    <property type="component" value="Unassembled WGS sequence"/>
</dbReference>
<dbReference type="EMBL" id="BGPR01251036">
    <property type="protein sequence ID" value="GBM42133.1"/>
    <property type="molecule type" value="Genomic_DNA"/>
</dbReference>
<accession>A0A4Y2FLU8</accession>
<evidence type="ECO:0000313" key="1">
    <source>
        <dbReference type="EMBL" id="GBM42133.1"/>
    </source>
</evidence>
<organism evidence="1 2">
    <name type="scientific">Araneus ventricosus</name>
    <name type="common">Orbweaver spider</name>
    <name type="synonym">Epeira ventricosa</name>
    <dbReference type="NCBI Taxonomy" id="182803"/>
    <lineage>
        <taxon>Eukaryota</taxon>
        <taxon>Metazoa</taxon>
        <taxon>Ecdysozoa</taxon>
        <taxon>Arthropoda</taxon>
        <taxon>Chelicerata</taxon>
        <taxon>Arachnida</taxon>
        <taxon>Araneae</taxon>
        <taxon>Araneomorphae</taxon>
        <taxon>Entelegynae</taxon>
        <taxon>Araneoidea</taxon>
        <taxon>Araneidae</taxon>
        <taxon>Araneus</taxon>
    </lineage>
</organism>
<dbReference type="AlphaFoldDB" id="A0A4Y2FLU8"/>
<comment type="caution">
    <text evidence="1">The sequence shown here is derived from an EMBL/GenBank/DDBJ whole genome shotgun (WGS) entry which is preliminary data.</text>
</comment>
<keyword evidence="2" id="KW-1185">Reference proteome</keyword>
<proteinExistence type="predicted"/>
<sequence>MTRSFCRYSTCAIFTAQSAICTTQSAICTTQSAICTTQSAICTTQSAIRIVRHQIKDGCHLYTCYCERPKFGECRLSPVNVNIHIVMSPVKVDILQFRSFTVTYS</sequence>